<accession>A0AAD7MN67</accession>
<evidence type="ECO:0000256" key="1">
    <source>
        <dbReference type="SAM" id="MobiDB-lite"/>
    </source>
</evidence>
<sequence length="402" mass="44468">MLHTAPMNSKRAQDFVLSAMDRVVFRPPSLLRVRDQVAWANAKLFPGAFLSIGDMAFKMNIEEIVVDIFGGEHTADLVSILTLSTTIARFLLSKGVYEDVVPCPFKGMEEPMGVGEGWRIYLATYLSASPIHGPMNLCLFLRDTFTVLAQAAFRSLNPRAHLIKPRPHTTCAQAKHTKRVKLNNNPKMKTMEEKSILYDKAASEVRPPPSPSPKTTGKRHRHQTAAPVCLISIAWHYIASPSIPFSLTSKSTTLTTCWRSYFLCRNFKRVPINDHPILDFLIKDLSGPAWTDAQCVVEATLLALSHVDGTLIVETDDNGTVVGVQKESINRLPADMVESPPVHGHSTDCLQGGSRESVCRSDSPTLCTDEETCGREPSEWIVVMLSSTELRAIQSDILAFPV</sequence>
<evidence type="ECO:0000313" key="2">
    <source>
        <dbReference type="EMBL" id="KAJ7724537.1"/>
    </source>
</evidence>
<evidence type="ECO:0000313" key="3">
    <source>
        <dbReference type="Proteomes" id="UP001215598"/>
    </source>
</evidence>
<comment type="caution">
    <text evidence="2">The sequence shown here is derived from an EMBL/GenBank/DDBJ whole genome shotgun (WGS) entry which is preliminary data.</text>
</comment>
<dbReference type="AlphaFoldDB" id="A0AAD7MN67"/>
<dbReference type="EMBL" id="JARKIB010000202">
    <property type="protein sequence ID" value="KAJ7724537.1"/>
    <property type="molecule type" value="Genomic_DNA"/>
</dbReference>
<reference evidence="2" key="1">
    <citation type="submission" date="2023-03" db="EMBL/GenBank/DDBJ databases">
        <title>Massive genome expansion in bonnet fungi (Mycena s.s.) driven by repeated elements and novel gene families across ecological guilds.</title>
        <authorList>
            <consortium name="Lawrence Berkeley National Laboratory"/>
            <person name="Harder C.B."/>
            <person name="Miyauchi S."/>
            <person name="Viragh M."/>
            <person name="Kuo A."/>
            <person name="Thoen E."/>
            <person name="Andreopoulos B."/>
            <person name="Lu D."/>
            <person name="Skrede I."/>
            <person name="Drula E."/>
            <person name="Henrissat B."/>
            <person name="Morin E."/>
            <person name="Kohler A."/>
            <person name="Barry K."/>
            <person name="LaButti K."/>
            <person name="Morin E."/>
            <person name="Salamov A."/>
            <person name="Lipzen A."/>
            <person name="Mereny Z."/>
            <person name="Hegedus B."/>
            <person name="Baldrian P."/>
            <person name="Stursova M."/>
            <person name="Weitz H."/>
            <person name="Taylor A."/>
            <person name="Grigoriev I.V."/>
            <person name="Nagy L.G."/>
            <person name="Martin F."/>
            <person name="Kauserud H."/>
        </authorList>
    </citation>
    <scope>NUCLEOTIDE SEQUENCE</scope>
    <source>
        <strain evidence="2">CBHHK182m</strain>
    </source>
</reference>
<dbReference type="Proteomes" id="UP001215598">
    <property type="component" value="Unassembled WGS sequence"/>
</dbReference>
<feature type="region of interest" description="Disordered" evidence="1">
    <location>
        <begin position="202"/>
        <end position="221"/>
    </location>
</feature>
<proteinExistence type="predicted"/>
<organism evidence="2 3">
    <name type="scientific">Mycena metata</name>
    <dbReference type="NCBI Taxonomy" id="1033252"/>
    <lineage>
        <taxon>Eukaryota</taxon>
        <taxon>Fungi</taxon>
        <taxon>Dikarya</taxon>
        <taxon>Basidiomycota</taxon>
        <taxon>Agaricomycotina</taxon>
        <taxon>Agaricomycetes</taxon>
        <taxon>Agaricomycetidae</taxon>
        <taxon>Agaricales</taxon>
        <taxon>Marasmiineae</taxon>
        <taxon>Mycenaceae</taxon>
        <taxon>Mycena</taxon>
    </lineage>
</organism>
<gene>
    <name evidence="2" type="ORF">B0H16DRAFT_1472391</name>
</gene>
<protein>
    <submittedName>
        <fullName evidence="2">Uncharacterized protein</fullName>
    </submittedName>
</protein>
<name>A0AAD7MN67_9AGAR</name>
<keyword evidence="3" id="KW-1185">Reference proteome</keyword>